<dbReference type="NCBIfam" id="NF038012">
    <property type="entry name" value="DMT_1"/>
    <property type="match status" value="1"/>
</dbReference>
<evidence type="ECO:0000256" key="1">
    <source>
        <dbReference type="SAM" id="Phobius"/>
    </source>
</evidence>
<feature type="transmembrane region" description="Helical" evidence="1">
    <location>
        <begin position="154"/>
        <end position="172"/>
    </location>
</feature>
<evidence type="ECO:0000313" key="2">
    <source>
        <dbReference type="EMBL" id="SIS38836.1"/>
    </source>
</evidence>
<reference evidence="3" key="1">
    <citation type="submission" date="2017-01" db="EMBL/GenBank/DDBJ databases">
        <authorList>
            <person name="Varghese N."/>
            <person name="Submissions S."/>
        </authorList>
    </citation>
    <scope>NUCLEOTIDE SEQUENCE [LARGE SCALE GENOMIC DNA]</scope>
    <source>
        <strain evidence="3">DSM 44531</strain>
    </source>
</reference>
<dbReference type="AlphaFoldDB" id="A0A1N7IPA9"/>
<protein>
    <recommendedName>
        <fullName evidence="4">Magnesium transporter NIPA</fullName>
    </recommendedName>
</protein>
<sequence>MNRVHNNALAVFFAFASALTIAIGTVWRHQIVLRYNAEQQEKLEKREKRDEAGGQRSAGAIGAIRRPTWWLSLSLAWLAYGFQAVALAFGTLLVVQPVLVLSLLLTLVLSARVEQRKMEIDETFWATILTVAVGVLVVLGRPEPGAREASISEWLVALGAGVVVMGVTVLAARRQRSVMRAFLLGAVCGAIFGYLAVFSKTTVDAFVRGGVPELVTTWPLYALLGAAIVGTIVQQYAFSAGNLSQSLPAMKIFEPLLAYSLGMTLLGETFTVSTVWGWVLMALAVLAMFVATFFLSRKSL</sequence>
<dbReference type="EMBL" id="FTOF01000001">
    <property type="protein sequence ID" value="SIS38836.1"/>
    <property type="molecule type" value="Genomic_DNA"/>
</dbReference>
<dbReference type="Proteomes" id="UP000186292">
    <property type="component" value="Unassembled WGS sequence"/>
</dbReference>
<evidence type="ECO:0008006" key="4">
    <source>
        <dbReference type="Google" id="ProtNLM"/>
    </source>
</evidence>
<name>A0A1N7IPA9_9CORY</name>
<dbReference type="OrthoDB" id="4382070at2"/>
<feature type="transmembrane region" description="Helical" evidence="1">
    <location>
        <begin position="78"/>
        <end position="111"/>
    </location>
</feature>
<keyword evidence="1" id="KW-0812">Transmembrane</keyword>
<gene>
    <name evidence="2" type="ORF">SAMN05444817_101163</name>
</gene>
<feature type="transmembrane region" description="Helical" evidence="1">
    <location>
        <begin position="218"/>
        <end position="240"/>
    </location>
</feature>
<keyword evidence="1" id="KW-1133">Transmembrane helix</keyword>
<feature type="transmembrane region" description="Helical" evidence="1">
    <location>
        <begin position="123"/>
        <end position="142"/>
    </location>
</feature>
<dbReference type="STRING" id="1161099.SAMN05444817_101163"/>
<feature type="transmembrane region" description="Helical" evidence="1">
    <location>
        <begin position="179"/>
        <end position="198"/>
    </location>
</feature>
<accession>A0A1N7IPA9</accession>
<keyword evidence="1" id="KW-0472">Membrane</keyword>
<dbReference type="PANTHER" id="PTHR40761:SF1">
    <property type="entry name" value="CONSERVED INTEGRAL MEMBRANE ALANINE VALINE AND LEUCINE RICH PROTEIN-RELATED"/>
    <property type="match status" value="1"/>
</dbReference>
<keyword evidence="3" id="KW-1185">Reference proteome</keyword>
<organism evidence="2 3">
    <name type="scientific">Corynebacterium appendicis CIP 107643</name>
    <dbReference type="NCBI Taxonomy" id="1161099"/>
    <lineage>
        <taxon>Bacteria</taxon>
        <taxon>Bacillati</taxon>
        <taxon>Actinomycetota</taxon>
        <taxon>Actinomycetes</taxon>
        <taxon>Mycobacteriales</taxon>
        <taxon>Corynebacteriaceae</taxon>
        <taxon>Corynebacterium</taxon>
    </lineage>
</organism>
<dbReference type="PANTHER" id="PTHR40761">
    <property type="entry name" value="CONSERVED INTEGRAL MEMBRANE ALANINE VALINE AND LEUCINE RICH PROTEIN-RELATED"/>
    <property type="match status" value="1"/>
</dbReference>
<proteinExistence type="predicted"/>
<feature type="transmembrane region" description="Helical" evidence="1">
    <location>
        <begin position="276"/>
        <end position="295"/>
    </location>
</feature>
<evidence type="ECO:0000313" key="3">
    <source>
        <dbReference type="Proteomes" id="UP000186292"/>
    </source>
</evidence>